<keyword evidence="3" id="KW-0472">Membrane</keyword>
<sequence>MLTFELILLVYAFISLVLPLPWRWYGKVVALLVIALVDSKLHLYNFFGTRLDPNLPLPIILLLEILFATLIIAVFLAMLKDVLLLCFYVVTLICRRKFRPWPAKWLSLGIVLVALGQASYGTFSQFAVPDVKVVPIVVNNLPASLQGTRLVQLSDLHVGPLLKGEFVSKVVSQVNALNPAVVMITGDVVDGSIDEVGAEFDALAKLQASWDVLGVTGNHEYYCGMEPWVALFERHGVDFLFNESRIYRQDNFKLKIVGLPDRGADLTTALSGEQADFTLLMSHRPNIAWQADGVDLTVSGHTHGGAMFFLQPLISPYNAHLVSGMYHINDRLVYVSNGTGIWSNYACRFGVPAEITCFVLVPPPAR</sequence>
<evidence type="ECO:0000259" key="4">
    <source>
        <dbReference type="Pfam" id="PF00149"/>
    </source>
</evidence>
<evidence type="ECO:0000256" key="2">
    <source>
        <dbReference type="ARBA" id="ARBA00022801"/>
    </source>
</evidence>
<dbReference type="Pfam" id="PF00149">
    <property type="entry name" value="Metallophos"/>
    <property type="match status" value="1"/>
</dbReference>
<dbReference type="InterPro" id="IPR004843">
    <property type="entry name" value="Calcineurin-like_PHP"/>
</dbReference>
<dbReference type="GO" id="GO:0008758">
    <property type="term" value="F:UDP-2,3-diacylglucosamine hydrolase activity"/>
    <property type="evidence" value="ECO:0007669"/>
    <property type="project" value="TreeGrafter"/>
</dbReference>
<dbReference type="InterPro" id="IPR051158">
    <property type="entry name" value="Metallophosphoesterase_sf"/>
</dbReference>
<dbReference type="CDD" id="cd07385">
    <property type="entry name" value="MPP_YkuE_C"/>
    <property type="match status" value="1"/>
</dbReference>
<dbReference type="AlphaFoldDB" id="A0A9E2KM65"/>
<dbReference type="SUPFAM" id="SSF56300">
    <property type="entry name" value="Metallo-dependent phosphatases"/>
    <property type="match status" value="1"/>
</dbReference>
<feature type="transmembrane region" description="Helical" evidence="3">
    <location>
        <begin position="67"/>
        <end position="93"/>
    </location>
</feature>
<feature type="domain" description="Calcineurin-like phosphoesterase" evidence="4">
    <location>
        <begin position="149"/>
        <end position="304"/>
    </location>
</feature>
<dbReference type="InterPro" id="IPR029052">
    <property type="entry name" value="Metallo-depent_PP-like"/>
</dbReference>
<dbReference type="PANTHER" id="PTHR31302:SF31">
    <property type="entry name" value="PHOSPHODIESTERASE YAEI"/>
    <property type="match status" value="1"/>
</dbReference>
<accession>A0A9E2KM65</accession>
<dbReference type="PANTHER" id="PTHR31302">
    <property type="entry name" value="TRANSMEMBRANE PROTEIN WITH METALLOPHOSPHOESTERASE DOMAIN-RELATED"/>
    <property type="match status" value="1"/>
</dbReference>
<keyword evidence="2" id="KW-0378">Hydrolase</keyword>
<dbReference type="EMBL" id="JAHLFG010000035">
    <property type="protein sequence ID" value="MBU3826494.1"/>
    <property type="molecule type" value="Genomic_DNA"/>
</dbReference>
<dbReference type="GO" id="GO:0016020">
    <property type="term" value="C:membrane"/>
    <property type="evidence" value="ECO:0007669"/>
    <property type="project" value="GOC"/>
</dbReference>
<keyword evidence="1" id="KW-0479">Metal-binding</keyword>
<keyword evidence="3" id="KW-0812">Transmembrane</keyword>
<dbReference type="Proteomes" id="UP000824150">
    <property type="component" value="Unassembled WGS sequence"/>
</dbReference>
<dbReference type="GO" id="GO:0009245">
    <property type="term" value="P:lipid A biosynthetic process"/>
    <property type="evidence" value="ECO:0007669"/>
    <property type="project" value="TreeGrafter"/>
</dbReference>
<evidence type="ECO:0000313" key="5">
    <source>
        <dbReference type="EMBL" id="MBU3826494.1"/>
    </source>
</evidence>
<organism evidence="5 6">
    <name type="scientific">Candidatus Anaerobiospirillum merdipullorum</name>
    <dbReference type="NCBI Taxonomy" id="2838450"/>
    <lineage>
        <taxon>Bacteria</taxon>
        <taxon>Pseudomonadati</taxon>
        <taxon>Pseudomonadota</taxon>
        <taxon>Gammaproteobacteria</taxon>
        <taxon>Aeromonadales</taxon>
        <taxon>Succinivibrionaceae</taxon>
        <taxon>Anaerobiospirillum</taxon>
    </lineage>
</organism>
<protein>
    <submittedName>
        <fullName evidence="5">Metallophosphoesterase</fullName>
    </submittedName>
</protein>
<dbReference type="GO" id="GO:0046872">
    <property type="term" value="F:metal ion binding"/>
    <property type="evidence" value="ECO:0007669"/>
    <property type="project" value="UniProtKB-KW"/>
</dbReference>
<evidence type="ECO:0000256" key="3">
    <source>
        <dbReference type="SAM" id="Phobius"/>
    </source>
</evidence>
<evidence type="ECO:0000256" key="1">
    <source>
        <dbReference type="ARBA" id="ARBA00022723"/>
    </source>
</evidence>
<gene>
    <name evidence="5" type="ORF">IAA31_03275</name>
</gene>
<reference evidence="5" key="1">
    <citation type="journal article" date="2021" name="PeerJ">
        <title>Extensive microbial diversity within the chicken gut microbiome revealed by metagenomics and culture.</title>
        <authorList>
            <person name="Gilroy R."/>
            <person name="Ravi A."/>
            <person name="Getino M."/>
            <person name="Pursley I."/>
            <person name="Horton D.L."/>
            <person name="Alikhan N.F."/>
            <person name="Baker D."/>
            <person name="Gharbi K."/>
            <person name="Hall N."/>
            <person name="Watson M."/>
            <person name="Adriaenssens E.M."/>
            <person name="Foster-Nyarko E."/>
            <person name="Jarju S."/>
            <person name="Secka A."/>
            <person name="Antonio M."/>
            <person name="Oren A."/>
            <person name="Chaudhuri R.R."/>
            <person name="La Ragione R."/>
            <person name="Hildebrand F."/>
            <person name="Pallen M.J."/>
        </authorList>
    </citation>
    <scope>NUCLEOTIDE SEQUENCE</scope>
    <source>
        <strain evidence="5">687</strain>
    </source>
</reference>
<keyword evidence="3" id="KW-1133">Transmembrane helix</keyword>
<proteinExistence type="predicted"/>
<feature type="transmembrane region" description="Helical" evidence="3">
    <location>
        <begin position="6"/>
        <end position="22"/>
    </location>
</feature>
<evidence type="ECO:0000313" key="6">
    <source>
        <dbReference type="Proteomes" id="UP000824150"/>
    </source>
</evidence>
<comment type="caution">
    <text evidence="5">The sequence shown here is derived from an EMBL/GenBank/DDBJ whole genome shotgun (WGS) entry which is preliminary data.</text>
</comment>
<feature type="transmembrane region" description="Helical" evidence="3">
    <location>
        <begin position="105"/>
        <end position="123"/>
    </location>
</feature>
<dbReference type="Gene3D" id="3.60.21.10">
    <property type="match status" value="1"/>
</dbReference>
<name>A0A9E2KM65_9GAMM</name>
<reference evidence="5" key="2">
    <citation type="submission" date="2021-04" db="EMBL/GenBank/DDBJ databases">
        <authorList>
            <person name="Gilroy R."/>
        </authorList>
    </citation>
    <scope>NUCLEOTIDE SEQUENCE</scope>
    <source>
        <strain evidence="5">687</strain>
    </source>
</reference>